<evidence type="ECO:0000313" key="2">
    <source>
        <dbReference type="Proteomes" id="UP000091820"/>
    </source>
</evidence>
<evidence type="ECO:0000313" key="1">
    <source>
        <dbReference type="EnsemblMetazoa" id="GBRI014314-PA"/>
    </source>
</evidence>
<protein>
    <submittedName>
        <fullName evidence="1">Uncharacterized protein</fullName>
    </submittedName>
</protein>
<accession>A0A1A9WCD3</accession>
<sequence>MNNETKTPLVVVREQPTKIQTADVNMKQEKCHHNISASEEQNEQYESSDNSSILCMASLRSIQRACITEIWLVGWLVGWLDGWGHIVVESLTFIEIPHAVVTCCLSVCCSSYCAYNKFNKRLTLICNWVFVSIKNLMVKAMRKKIKTLIFLLFYNFLMENYELSDHKLTHTSLLPIAGGNSNSWSTRAC</sequence>
<name>A0A1A9WCD3_9MUSC</name>
<organism evidence="1 2">
    <name type="scientific">Glossina brevipalpis</name>
    <dbReference type="NCBI Taxonomy" id="37001"/>
    <lineage>
        <taxon>Eukaryota</taxon>
        <taxon>Metazoa</taxon>
        <taxon>Ecdysozoa</taxon>
        <taxon>Arthropoda</taxon>
        <taxon>Hexapoda</taxon>
        <taxon>Insecta</taxon>
        <taxon>Pterygota</taxon>
        <taxon>Neoptera</taxon>
        <taxon>Endopterygota</taxon>
        <taxon>Diptera</taxon>
        <taxon>Brachycera</taxon>
        <taxon>Muscomorpha</taxon>
        <taxon>Hippoboscoidea</taxon>
        <taxon>Glossinidae</taxon>
        <taxon>Glossina</taxon>
    </lineage>
</organism>
<reference evidence="1" key="2">
    <citation type="submission" date="2020-05" db="UniProtKB">
        <authorList>
            <consortium name="EnsemblMetazoa"/>
        </authorList>
    </citation>
    <scope>IDENTIFICATION</scope>
    <source>
        <strain evidence="1">IAEA</strain>
    </source>
</reference>
<dbReference type="Proteomes" id="UP000091820">
    <property type="component" value="Unassembled WGS sequence"/>
</dbReference>
<dbReference type="VEuPathDB" id="VectorBase:GBRI014314"/>
<keyword evidence="2" id="KW-1185">Reference proteome</keyword>
<dbReference type="AlphaFoldDB" id="A0A1A9WCD3"/>
<proteinExistence type="predicted"/>
<reference evidence="2" key="1">
    <citation type="submission" date="2014-03" db="EMBL/GenBank/DDBJ databases">
        <authorList>
            <person name="Aksoy S."/>
            <person name="Warren W."/>
            <person name="Wilson R.K."/>
        </authorList>
    </citation>
    <scope>NUCLEOTIDE SEQUENCE [LARGE SCALE GENOMIC DNA]</scope>
    <source>
        <strain evidence="2">IAEA</strain>
    </source>
</reference>
<dbReference type="EnsemblMetazoa" id="GBRI014314-RA">
    <property type="protein sequence ID" value="GBRI014314-PA"/>
    <property type="gene ID" value="GBRI014314"/>
</dbReference>